<keyword evidence="1" id="KW-1133">Transmembrane helix</keyword>
<gene>
    <name evidence="2" type="ORF">FOC1_g10005537</name>
</gene>
<dbReference type="AlphaFoldDB" id="N4UIG3"/>
<feature type="transmembrane region" description="Helical" evidence="1">
    <location>
        <begin position="15"/>
        <end position="34"/>
    </location>
</feature>
<name>N4UIG3_FUSC1</name>
<dbReference type="Proteomes" id="UP000016928">
    <property type="component" value="Unassembled WGS sequence"/>
</dbReference>
<sequence>MLETIMRLYYTRHDFGFYGPWIAFALTAIGNAVVADLAEGRDNEPQITAGYRSTLILAARGLSKQARNYYVSRLLAIQVQKALKPEDLQLVQTHAVAAYMADDEQALMAEHSDSLWPIPGLVVMSEGPDRTRLKNLIAGVRDLDIQSV</sequence>
<reference evidence="3" key="1">
    <citation type="submission" date="2012-09" db="EMBL/GenBank/DDBJ databases">
        <title>Genome sequencing and comparative transcriptomics of race 1 and race 4 of banana pathogen: Fusarium oxysporum f. sp. cubense.</title>
        <authorList>
            <person name="Fang X."/>
            <person name="Huang J."/>
        </authorList>
    </citation>
    <scope>NUCLEOTIDE SEQUENCE [LARGE SCALE GENOMIC DNA]</scope>
    <source>
        <strain evidence="3">race 1</strain>
    </source>
</reference>
<organism evidence="2 3">
    <name type="scientific">Fusarium oxysporum f. sp. cubense (strain race 1)</name>
    <name type="common">Panama disease fungus</name>
    <dbReference type="NCBI Taxonomy" id="1229664"/>
    <lineage>
        <taxon>Eukaryota</taxon>
        <taxon>Fungi</taxon>
        <taxon>Dikarya</taxon>
        <taxon>Ascomycota</taxon>
        <taxon>Pezizomycotina</taxon>
        <taxon>Sordariomycetes</taxon>
        <taxon>Hypocreomycetidae</taxon>
        <taxon>Hypocreales</taxon>
        <taxon>Nectriaceae</taxon>
        <taxon>Fusarium</taxon>
        <taxon>Fusarium oxysporum species complex</taxon>
    </lineage>
</organism>
<proteinExistence type="predicted"/>
<keyword evidence="1" id="KW-0812">Transmembrane</keyword>
<reference evidence="3" key="2">
    <citation type="journal article" date="2014" name="PLoS ONE">
        <title>Genome and Transcriptome Analysis of the Fungal Pathogen Fusarium oxysporum f. sp. cubense Causing Banana Vascular Wilt Disease.</title>
        <authorList>
            <person name="Guo L."/>
            <person name="Han L."/>
            <person name="Yang L."/>
            <person name="Zeng H."/>
            <person name="Fan D."/>
            <person name="Zhu Y."/>
            <person name="Feng Y."/>
            <person name="Wang G."/>
            <person name="Peng C."/>
            <person name="Jiang X."/>
            <person name="Zhou D."/>
            <person name="Ni P."/>
            <person name="Liang C."/>
            <person name="Liu L."/>
            <person name="Wang J."/>
            <person name="Mao C."/>
            <person name="Fang X."/>
            <person name="Peng M."/>
            <person name="Huang J."/>
        </authorList>
    </citation>
    <scope>NUCLEOTIDE SEQUENCE [LARGE SCALE GENOMIC DNA]</scope>
    <source>
        <strain evidence="3">race 1</strain>
    </source>
</reference>
<accession>N4UIG3</accession>
<dbReference type="OrthoDB" id="426882at2759"/>
<evidence type="ECO:0000313" key="2">
    <source>
        <dbReference type="EMBL" id="ENH75563.1"/>
    </source>
</evidence>
<evidence type="ECO:0000313" key="3">
    <source>
        <dbReference type="Proteomes" id="UP000016928"/>
    </source>
</evidence>
<dbReference type="EMBL" id="KB729965">
    <property type="protein sequence ID" value="ENH75563.1"/>
    <property type="molecule type" value="Genomic_DNA"/>
</dbReference>
<dbReference type="OMA" id="QLICTHV"/>
<protein>
    <submittedName>
        <fullName evidence="2">Uncharacterized protein</fullName>
    </submittedName>
</protein>
<dbReference type="STRING" id="1229664.N4UIG3"/>
<keyword evidence="1" id="KW-0472">Membrane</keyword>
<dbReference type="VEuPathDB" id="FungiDB:FOC1_g10005537"/>
<evidence type="ECO:0000256" key="1">
    <source>
        <dbReference type="SAM" id="Phobius"/>
    </source>
</evidence>
<dbReference type="HOGENOM" id="CLU_1758876_0_0_1"/>